<dbReference type="HOGENOM" id="CLU_586186_0_0_5"/>
<feature type="region of interest" description="Disordered" evidence="1">
    <location>
        <begin position="455"/>
        <end position="507"/>
    </location>
</feature>
<feature type="compositionally biased region" description="Acidic residues" evidence="1">
    <location>
        <begin position="352"/>
        <end position="361"/>
    </location>
</feature>
<accession>E6VK62</accession>
<dbReference type="eggNOG" id="COG3170">
    <property type="taxonomic scope" value="Bacteria"/>
</dbReference>
<reference evidence="3" key="1">
    <citation type="submission" date="2010-12" db="EMBL/GenBank/DDBJ databases">
        <title>Complete sequence of Rhodopseudomonas palustris DX-1.</title>
        <authorList>
            <consortium name="US DOE Joint Genome Institute"/>
            <person name="Lucas S."/>
            <person name="Copeland A."/>
            <person name="Lapidus A."/>
            <person name="Cheng J.-F."/>
            <person name="Goodwin L."/>
            <person name="Pitluck S."/>
            <person name="Misra M."/>
            <person name="Chertkov O."/>
            <person name="Detter J.C."/>
            <person name="Han C."/>
            <person name="Tapia R."/>
            <person name="Land M."/>
            <person name="Hauser L."/>
            <person name="Kyrpides N."/>
            <person name="Ivanova N."/>
            <person name="Ovchinnikova G."/>
            <person name="Logan B."/>
            <person name="Oda Y."/>
            <person name="Harwood C."/>
            <person name="Woyke T."/>
        </authorList>
    </citation>
    <scope>NUCLEOTIDE SEQUENCE [LARGE SCALE GENOMIC DNA]</scope>
    <source>
        <strain evidence="3">DX-1</strain>
    </source>
</reference>
<dbReference type="OrthoDB" id="8256189at2"/>
<evidence type="ECO:0000313" key="3">
    <source>
        <dbReference type="EMBL" id="ADU44432.1"/>
    </source>
</evidence>
<dbReference type="GO" id="GO:0042834">
    <property type="term" value="F:peptidoglycan binding"/>
    <property type="evidence" value="ECO:0007669"/>
    <property type="project" value="InterPro"/>
</dbReference>
<organism evidence="3 4">
    <name type="scientific">Rhodopseudomonas palustris (strain DX-1)</name>
    <dbReference type="NCBI Taxonomy" id="652103"/>
    <lineage>
        <taxon>Bacteria</taxon>
        <taxon>Pseudomonadati</taxon>
        <taxon>Pseudomonadota</taxon>
        <taxon>Alphaproteobacteria</taxon>
        <taxon>Hyphomicrobiales</taxon>
        <taxon>Nitrobacteraceae</taxon>
        <taxon>Rhodopseudomonas</taxon>
    </lineage>
</organism>
<feature type="compositionally biased region" description="Low complexity" evidence="1">
    <location>
        <begin position="204"/>
        <end position="214"/>
    </location>
</feature>
<gene>
    <name evidence="3" type="ordered locus">Rpdx1_2849</name>
</gene>
<name>E6VK62_RHOPX</name>
<sequence>MARKTDDLADSFATEEPGGWLTRLLADEEELDTRDKWRLGSWAAASLGALVLAVMAVQNVTDRRREQSAAAEVVQQSQSIQRLAKETQTASTRLAAAIEVLNSDRDRLFARVGSLEQNLDSITGSIARVRTGDAKPHAGADQPGSADKPADKAAANPLPEIPAKEPAPAPAVASLDTKPLDTKPLDTKPVDTKSVEPKSVDTRSSASAAPAKKPGAIEPLPAAVAQASGTLPAGTPPAGAPAPGTLAAATVQAAAVPLPLPKPEDAAAPSAPATSSEIRKQPDDKPLAEKSQERPHLEKRRLEPAPTEKPAVQNVAAAMISTTPLMPSRSLLAPPDPGAARLVGPKAATSEDTADEPEAAEEVPAPRTEFGIDLGAANTVEGLRGLWRKLAKQKALKGLQPIIMIKESGNAAQLRLVAGPFADAAAAAKACAALGSADRGCEASVYDGQRLPMIAPAATPQPVPQRPVRRNRERVTLQTEPPPPPPPPPQEAPPPRPSALSSILGIR</sequence>
<feature type="compositionally biased region" description="Low complexity" evidence="1">
    <location>
        <begin position="266"/>
        <end position="276"/>
    </location>
</feature>
<dbReference type="STRING" id="652103.Rpdx1_2849"/>
<proteinExistence type="predicted"/>
<feature type="compositionally biased region" description="Basic and acidic residues" evidence="1">
    <location>
        <begin position="277"/>
        <end position="303"/>
    </location>
</feature>
<dbReference type="BioCyc" id="RPAL652103:RPDX1_RS14025-MONOMER"/>
<feature type="compositionally biased region" description="Low complexity" evidence="1">
    <location>
        <begin position="164"/>
        <end position="173"/>
    </location>
</feature>
<feature type="region of interest" description="Disordered" evidence="1">
    <location>
        <begin position="257"/>
        <end position="366"/>
    </location>
</feature>
<protein>
    <submittedName>
        <fullName evidence="3">Sporulation domain protein</fullName>
    </submittedName>
</protein>
<feature type="domain" description="SPOR" evidence="2">
    <location>
        <begin position="364"/>
        <end position="448"/>
    </location>
</feature>
<evidence type="ECO:0000259" key="2">
    <source>
        <dbReference type="PROSITE" id="PS51724"/>
    </source>
</evidence>
<dbReference type="EMBL" id="CP002418">
    <property type="protein sequence ID" value="ADU44432.1"/>
    <property type="molecule type" value="Genomic_DNA"/>
</dbReference>
<dbReference type="Pfam" id="PF05036">
    <property type="entry name" value="SPOR"/>
    <property type="match status" value="1"/>
</dbReference>
<dbReference type="Proteomes" id="UP000001402">
    <property type="component" value="Chromosome"/>
</dbReference>
<evidence type="ECO:0000256" key="1">
    <source>
        <dbReference type="SAM" id="MobiDB-lite"/>
    </source>
</evidence>
<evidence type="ECO:0000313" key="4">
    <source>
        <dbReference type="Proteomes" id="UP000001402"/>
    </source>
</evidence>
<feature type="region of interest" description="Disordered" evidence="1">
    <location>
        <begin position="131"/>
        <end position="245"/>
    </location>
</feature>
<dbReference type="PROSITE" id="PS51724">
    <property type="entry name" value="SPOR"/>
    <property type="match status" value="1"/>
</dbReference>
<dbReference type="KEGG" id="rpx:Rpdx1_2849"/>
<feature type="compositionally biased region" description="Basic and acidic residues" evidence="1">
    <location>
        <begin position="178"/>
        <end position="201"/>
    </location>
</feature>
<dbReference type="InterPro" id="IPR007730">
    <property type="entry name" value="SPOR-like_dom"/>
</dbReference>
<dbReference type="AlphaFoldDB" id="E6VK62"/>
<feature type="compositionally biased region" description="Pro residues" evidence="1">
    <location>
        <begin position="480"/>
        <end position="497"/>
    </location>
</feature>